<dbReference type="PANTHER" id="PTHR30204:SF69">
    <property type="entry name" value="MERR-FAMILY TRANSCRIPTIONAL REGULATOR"/>
    <property type="match status" value="1"/>
</dbReference>
<dbReference type="RefSeq" id="WP_092398658.1">
    <property type="nucleotide sequence ID" value="NZ_JBANDC010000007.1"/>
</dbReference>
<evidence type="ECO:0000256" key="4">
    <source>
        <dbReference type="ARBA" id="ARBA00023163"/>
    </source>
</evidence>
<evidence type="ECO:0000256" key="1">
    <source>
        <dbReference type="ARBA" id="ARBA00022491"/>
    </source>
</evidence>
<dbReference type="PROSITE" id="PS50937">
    <property type="entry name" value="HTH_MERR_2"/>
    <property type="match status" value="1"/>
</dbReference>
<keyword evidence="7" id="KW-1185">Reference proteome</keyword>
<evidence type="ECO:0000256" key="2">
    <source>
        <dbReference type="ARBA" id="ARBA00023015"/>
    </source>
</evidence>
<dbReference type="SMART" id="SM00422">
    <property type="entry name" value="HTH_MERR"/>
    <property type="match status" value="1"/>
</dbReference>
<protein>
    <submittedName>
        <fullName evidence="6">MerR family transcriptional regulator</fullName>
    </submittedName>
</protein>
<accession>A0ABU9PW03</accession>
<comment type="caution">
    <text evidence="6">The sequence shown here is derived from an EMBL/GenBank/DDBJ whole genome shotgun (WGS) entry which is preliminary data.</text>
</comment>
<dbReference type="InterPro" id="IPR000551">
    <property type="entry name" value="MerR-type_HTH_dom"/>
</dbReference>
<sequence>MRIGEIANRAKVSARILRYYESQGLILSQRLANGYRDYPLQTVEIVRQIKDLIECGFSTRQIGTFLQSSGSENFDPKQGAADLAPHIEKLHELDGLIDVLTERRRRLSERIALFGSRAVASVK</sequence>
<feature type="domain" description="HTH merR-type" evidence="5">
    <location>
        <begin position="1"/>
        <end position="68"/>
    </location>
</feature>
<dbReference type="Pfam" id="PF13411">
    <property type="entry name" value="MerR_1"/>
    <property type="match status" value="1"/>
</dbReference>
<dbReference type="InterPro" id="IPR009061">
    <property type="entry name" value="DNA-bd_dom_put_sf"/>
</dbReference>
<evidence type="ECO:0000259" key="5">
    <source>
        <dbReference type="PROSITE" id="PS50937"/>
    </source>
</evidence>
<keyword evidence="4" id="KW-0804">Transcription</keyword>
<dbReference type="EMBL" id="JBANDC010000007">
    <property type="protein sequence ID" value="MEM4988141.1"/>
    <property type="molecule type" value="Genomic_DNA"/>
</dbReference>
<dbReference type="Gene3D" id="1.10.1660.10">
    <property type="match status" value="1"/>
</dbReference>
<proteinExistence type="predicted"/>
<keyword evidence="1" id="KW-0678">Repressor</keyword>
<evidence type="ECO:0000313" key="7">
    <source>
        <dbReference type="Proteomes" id="UP001495910"/>
    </source>
</evidence>
<gene>
    <name evidence="6" type="ORF">V8G57_12160</name>
</gene>
<dbReference type="InterPro" id="IPR047057">
    <property type="entry name" value="MerR_fam"/>
</dbReference>
<name>A0ABU9PW03_9BURK</name>
<evidence type="ECO:0000256" key="3">
    <source>
        <dbReference type="ARBA" id="ARBA00023125"/>
    </source>
</evidence>
<dbReference type="SUPFAM" id="SSF46955">
    <property type="entry name" value="Putative DNA-binding domain"/>
    <property type="match status" value="1"/>
</dbReference>
<keyword evidence="2" id="KW-0805">Transcription regulation</keyword>
<evidence type="ECO:0000313" key="6">
    <source>
        <dbReference type="EMBL" id="MEM4988141.1"/>
    </source>
</evidence>
<organism evidence="6 7">
    <name type="scientific">Collimonas rhizosphaerae</name>
    <dbReference type="NCBI Taxonomy" id="3126357"/>
    <lineage>
        <taxon>Bacteria</taxon>
        <taxon>Pseudomonadati</taxon>
        <taxon>Pseudomonadota</taxon>
        <taxon>Betaproteobacteria</taxon>
        <taxon>Burkholderiales</taxon>
        <taxon>Oxalobacteraceae</taxon>
        <taxon>Collimonas</taxon>
    </lineage>
</organism>
<reference evidence="6 7" key="1">
    <citation type="submission" date="2024-02" db="EMBL/GenBank/DDBJ databases">
        <title>Draft genome sequence of Collimonas sp. strain H4R21, an effective mineral-weathering bacterial strain isolated from the beech rhizosphere.</title>
        <authorList>
            <person name="Morin E."/>
            <person name="Uroz S."/>
            <person name="Leveau J.H.J."/>
            <person name="Kumar R."/>
            <person name="Rey M.W."/>
            <person name="Pham J."/>
        </authorList>
    </citation>
    <scope>NUCLEOTIDE SEQUENCE [LARGE SCALE GENOMIC DNA]</scope>
    <source>
        <strain evidence="6 7">H4R21</strain>
    </source>
</reference>
<keyword evidence="3" id="KW-0238">DNA-binding</keyword>
<dbReference type="PANTHER" id="PTHR30204">
    <property type="entry name" value="REDOX-CYCLING DRUG-SENSING TRANSCRIPTIONAL ACTIVATOR SOXR"/>
    <property type="match status" value="1"/>
</dbReference>
<dbReference type="PRINTS" id="PR00040">
    <property type="entry name" value="HTHMERR"/>
</dbReference>
<dbReference type="Proteomes" id="UP001495910">
    <property type="component" value="Unassembled WGS sequence"/>
</dbReference>